<dbReference type="Gene3D" id="1.10.3720.10">
    <property type="entry name" value="MetI-like"/>
    <property type="match status" value="1"/>
</dbReference>
<comment type="subcellular location">
    <subcellularLocation>
        <location evidence="1 9">Cell membrane</location>
        <topology evidence="1 9">Multi-pass membrane protein</topology>
    </subcellularLocation>
</comment>
<organism evidence="11 12">
    <name type="scientific">Ignatzschineria indica</name>
    <dbReference type="NCBI Taxonomy" id="472583"/>
    <lineage>
        <taxon>Bacteria</taxon>
        <taxon>Pseudomonadati</taxon>
        <taxon>Pseudomonadota</taxon>
        <taxon>Gammaproteobacteria</taxon>
        <taxon>Cardiobacteriales</taxon>
        <taxon>Ignatzschineriaceae</taxon>
        <taxon>Ignatzschineria</taxon>
    </lineage>
</organism>
<dbReference type="CDD" id="cd06261">
    <property type="entry name" value="TM_PBP2"/>
    <property type="match status" value="1"/>
</dbReference>
<dbReference type="Proteomes" id="UP000244948">
    <property type="component" value="Unassembled WGS sequence"/>
</dbReference>
<evidence type="ECO:0000256" key="1">
    <source>
        <dbReference type="ARBA" id="ARBA00004651"/>
    </source>
</evidence>
<evidence type="ECO:0000256" key="8">
    <source>
        <dbReference type="ARBA" id="ARBA00025323"/>
    </source>
</evidence>
<dbReference type="GO" id="GO:0015419">
    <property type="term" value="F:ABC-type sulfate transporter activity"/>
    <property type="evidence" value="ECO:0007669"/>
    <property type="project" value="InterPro"/>
</dbReference>
<keyword evidence="12" id="KW-1185">Reference proteome</keyword>
<comment type="similarity">
    <text evidence="9">Belongs to the binding-protein-dependent transport system permease family.</text>
</comment>
<dbReference type="InterPro" id="IPR005667">
    <property type="entry name" value="Sulph_transpt2"/>
</dbReference>
<feature type="transmembrane region" description="Helical" evidence="9">
    <location>
        <begin position="205"/>
        <end position="228"/>
    </location>
</feature>
<comment type="caution">
    <text evidence="11">The sequence shown here is derived from an EMBL/GenBank/DDBJ whole genome shotgun (WGS) entry which is preliminary data.</text>
</comment>
<accession>A0A2U2AIE4</accession>
<dbReference type="AlphaFoldDB" id="A0A2U2AIE4"/>
<dbReference type="EMBL" id="QEWR01000006">
    <property type="protein sequence ID" value="PWD82413.1"/>
    <property type="molecule type" value="Genomic_DNA"/>
</dbReference>
<feature type="transmembrane region" description="Helical" evidence="9">
    <location>
        <begin position="60"/>
        <end position="85"/>
    </location>
</feature>
<evidence type="ECO:0000256" key="7">
    <source>
        <dbReference type="ARBA" id="ARBA00023136"/>
    </source>
</evidence>
<protein>
    <submittedName>
        <fullName evidence="11">Molybdenum ABC transporter permease</fullName>
    </submittedName>
</protein>
<keyword evidence="4 9" id="KW-0812">Transmembrane</keyword>
<feature type="transmembrane region" description="Helical" evidence="9">
    <location>
        <begin position="105"/>
        <end position="127"/>
    </location>
</feature>
<dbReference type="SUPFAM" id="SSF161098">
    <property type="entry name" value="MetI-like"/>
    <property type="match status" value="1"/>
</dbReference>
<dbReference type="Pfam" id="PF00528">
    <property type="entry name" value="BPD_transp_1"/>
    <property type="match status" value="1"/>
</dbReference>
<keyword evidence="5 9" id="KW-1133">Transmembrane helix</keyword>
<keyword evidence="3 9" id="KW-0813">Transport</keyword>
<dbReference type="PROSITE" id="PS50928">
    <property type="entry name" value="ABC_TM1"/>
    <property type="match status" value="1"/>
</dbReference>
<evidence type="ECO:0000256" key="9">
    <source>
        <dbReference type="RuleBase" id="RU363032"/>
    </source>
</evidence>
<dbReference type="GO" id="GO:0005886">
    <property type="term" value="C:plasma membrane"/>
    <property type="evidence" value="ECO:0007669"/>
    <property type="project" value="UniProtKB-SubCell"/>
</dbReference>
<reference evidence="11 12" key="1">
    <citation type="journal article" date="2018" name="Genome Announc.">
        <title>Ignatzschineria cameli sp. nov., isolated from necrotic foot tissue of dromedaries (Camelus dromedarius) and associated maggots (Wohlfahrtia species) in Dubai.</title>
        <authorList>
            <person name="Tsang C.C."/>
            <person name="Tang J.Y."/>
            <person name="Fong J.Y."/>
            <person name="Kinne J."/>
            <person name="Lee H.H."/>
            <person name="Joseph M."/>
            <person name="Jose S."/>
            <person name="Schuster R.K."/>
            <person name="Tang Y."/>
            <person name="Sivakumar S."/>
            <person name="Chen J.H."/>
            <person name="Teng J.L."/>
            <person name="Lau S.K."/>
            <person name="Wernery U."/>
            <person name="Woo P.C."/>
        </authorList>
    </citation>
    <scope>NUCLEOTIDE SEQUENCE [LARGE SCALE GENOMIC DNA]</scope>
    <source>
        <strain evidence="11 12">KCTC 22643</strain>
    </source>
</reference>
<comment type="function">
    <text evidence="8">Part of the ABC transporter complex CysAWTP (TC 3.A.1.6.1) involved in sulfate/thiosulfate import. Probably responsible for the translocation of the substrate across the membrane.</text>
</comment>
<dbReference type="PANTHER" id="PTHR30406">
    <property type="entry name" value="SULFATE TRANSPORT SYSTEM PERMEASE PROTEIN"/>
    <property type="match status" value="1"/>
</dbReference>
<feature type="transmembrane region" description="Helical" evidence="9">
    <location>
        <begin position="148"/>
        <end position="167"/>
    </location>
</feature>
<evidence type="ECO:0000259" key="10">
    <source>
        <dbReference type="PROSITE" id="PS50928"/>
    </source>
</evidence>
<dbReference type="PANTHER" id="PTHR30406:SF8">
    <property type="entry name" value="SULFATE TRANSPORT SYSTEM PERMEASE PROTEIN CYST"/>
    <property type="match status" value="1"/>
</dbReference>
<evidence type="ECO:0000256" key="2">
    <source>
        <dbReference type="ARBA" id="ARBA00011779"/>
    </source>
</evidence>
<dbReference type="InterPro" id="IPR000515">
    <property type="entry name" value="MetI-like"/>
</dbReference>
<name>A0A2U2AIE4_9GAMM</name>
<evidence type="ECO:0000313" key="12">
    <source>
        <dbReference type="Proteomes" id="UP000244948"/>
    </source>
</evidence>
<sequence length="235" mass="26263">MLVKEGFLQLPTALKSREVQFAIQLSLMTSIISTLICLLLAGPVAYFLSRSSLRHFLMPILYLPLALPHIVSGVALLLFFGFMGIGTWLDEWFNLSFIFTKEGIILAQVFVNLPFAIRLIVLGLANLNEKQLFVERTLGASRWQCFRYVTLPLLKPTLLSVIVLTWSRALGEFGAVMMVAGSTRLKTEILPTSIMLNISTGDLDLALAIALILMLISLLCSTIFEYLLKSKYVHH</sequence>
<comment type="subunit">
    <text evidence="2">The complex is composed of two ATP-binding proteins (CysA), two transmembrane proteins (CysT and CysW) and a solute-binding protein (CysP).</text>
</comment>
<evidence type="ECO:0000313" key="11">
    <source>
        <dbReference type="EMBL" id="PWD82413.1"/>
    </source>
</evidence>
<keyword evidence="7 9" id="KW-0472">Membrane</keyword>
<evidence type="ECO:0000256" key="4">
    <source>
        <dbReference type="ARBA" id="ARBA00022692"/>
    </source>
</evidence>
<dbReference type="InterPro" id="IPR035906">
    <property type="entry name" value="MetI-like_sf"/>
</dbReference>
<evidence type="ECO:0000256" key="6">
    <source>
        <dbReference type="ARBA" id="ARBA00023032"/>
    </source>
</evidence>
<keyword evidence="6" id="KW-0764">Sulfate transport</keyword>
<proteinExistence type="inferred from homology"/>
<feature type="transmembrane region" description="Helical" evidence="9">
    <location>
        <begin position="20"/>
        <end position="48"/>
    </location>
</feature>
<evidence type="ECO:0000256" key="5">
    <source>
        <dbReference type="ARBA" id="ARBA00022989"/>
    </source>
</evidence>
<gene>
    <name evidence="11" type="ORF">DC082_09550</name>
</gene>
<evidence type="ECO:0000256" key="3">
    <source>
        <dbReference type="ARBA" id="ARBA00022448"/>
    </source>
</evidence>
<feature type="domain" description="ABC transmembrane type-1" evidence="10">
    <location>
        <begin position="23"/>
        <end position="224"/>
    </location>
</feature>